<sequence length="275" mass="30439">MLSTTSTTDLHAAARRCLDAADPAEKLRLTHAAWRALQAGELRPEPSSPPPEPIGMPGRPARPRLVHPRRLPQRGLGSAQGRAALAHAVAHIEFNAIDLAWDAVYRFRGMPDGYYRDWARCADDEARHFAMLAARLAEMGHAYGDFDAHNGLWEMAQKTAHSDTARMALVPRVLEARGLDVTPGMIERLRAAGDERTVAVLEVILREEVAHVAAGTRWFRWCCARDGLDPRGTFLGLLRDYMGRNLRGPFNLPARREAGFDDEELARLAELALAG</sequence>
<dbReference type="Proteomes" id="UP000245812">
    <property type="component" value="Unassembled WGS sequence"/>
</dbReference>
<dbReference type="PIRSF" id="PIRSF012318">
    <property type="entry name" value="UCP012318"/>
    <property type="match status" value="1"/>
</dbReference>
<dbReference type="InterPro" id="IPR011197">
    <property type="entry name" value="UCP012318"/>
</dbReference>
<dbReference type="EMBL" id="QGHC01000009">
    <property type="protein sequence ID" value="PWK85347.1"/>
    <property type="molecule type" value="Genomic_DNA"/>
</dbReference>
<dbReference type="Pfam" id="PF04305">
    <property type="entry name" value="DUF455"/>
    <property type="match status" value="1"/>
</dbReference>
<dbReference type="RefSeq" id="WP_109724221.1">
    <property type="nucleotide sequence ID" value="NZ_MSZV01000139.1"/>
</dbReference>
<name>A0A316HXA7_9GAMM</name>
<accession>A0A316HXA7</accession>
<evidence type="ECO:0000313" key="2">
    <source>
        <dbReference type="EMBL" id="PWK85347.1"/>
    </source>
</evidence>
<keyword evidence="3" id="KW-1185">Reference proteome</keyword>
<dbReference type="PANTHER" id="PTHR42782:SF4">
    <property type="entry name" value="DUF455 DOMAIN-CONTAINING PROTEIN"/>
    <property type="match status" value="1"/>
</dbReference>
<evidence type="ECO:0000313" key="3">
    <source>
        <dbReference type="Proteomes" id="UP000245812"/>
    </source>
</evidence>
<dbReference type="AlphaFoldDB" id="A0A316HXA7"/>
<dbReference type="CDD" id="cd00657">
    <property type="entry name" value="Ferritin_like"/>
    <property type="match status" value="1"/>
</dbReference>
<feature type="region of interest" description="Disordered" evidence="1">
    <location>
        <begin position="40"/>
        <end position="66"/>
    </location>
</feature>
<comment type="caution">
    <text evidence="2">The sequence shown here is derived from an EMBL/GenBank/DDBJ whole genome shotgun (WGS) entry which is preliminary data.</text>
</comment>
<proteinExistence type="predicted"/>
<dbReference type="InterPro" id="IPR009078">
    <property type="entry name" value="Ferritin-like_SF"/>
</dbReference>
<protein>
    <submittedName>
        <fullName evidence="2">Uncharacterized ferritin-like protein (DUF455 family)</fullName>
    </submittedName>
</protein>
<gene>
    <name evidence="2" type="ORF">C7456_109121</name>
</gene>
<dbReference type="InterPro" id="IPR007402">
    <property type="entry name" value="DUF455"/>
</dbReference>
<dbReference type="OrthoDB" id="9778629at2"/>
<evidence type="ECO:0000256" key="1">
    <source>
        <dbReference type="SAM" id="MobiDB-lite"/>
    </source>
</evidence>
<dbReference type="PANTHER" id="PTHR42782">
    <property type="entry name" value="SI:CH73-314G15.3"/>
    <property type="match status" value="1"/>
</dbReference>
<dbReference type="SUPFAM" id="SSF47240">
    <property type="entry name" value="Ferritin-like"/>
    <property type="match status" value="1"/>
</dbReference>
<reference evidence="2 3" key="1">
    <citation type="submission" date="2018-05" db="EMBL/GenBank/DDBJ databases">
        <title>Genomic Encyclopedia of Type Strains, Phase IV (KMG-IV): sequencing the most valuable type-strain genomes for metagenomic binning, comparative biology and taxonomic classification.</title>
        <authorList>
            <person name="Goeker M."/>
        </authorList>
    </citation>
    <scope>NUCLEOTIDE SEQUENCE [LARGE SCALE GENOMIC DNA]</scope>
    <source>
        <strain evidence="2 3">DSM 14263</strain>
    </source>
</reference>
<organism evidence="2 3">
    <name type="scientific">Fulvimonas soli</name>
    <dbReference type="NCBI Taxonomy" id="155197"/>
    <lineage>
        <taxon>Bacteria</taxon>
        <taxon>Pseudomonadati</taxon>
        <taxon>Pseudomonadota</taxon>
        <taxon>Gammaproteobacteria</taxon>
        <taxon>Lysobacterales</taxon>
        <taxon>Rhodanobacteraceae</taxon>
        <taxon>Fulvimonas</taxon>
    </lineage>
</organism>